<keyword evidence="1" id="KW-0227">DNA damage</keyword>
<dbReference type="GO" id="GO:0003677">
    <property type="term" value="F:DNA binding"/>
    <property type="evidence" value="ECO:0007669"/>
    <property type="project" value="InterPro"/>
</dbReference>
<evidence type="ECO:0000259" key="2">
    <source>
        <dbReference type="PROSITE" id="PS50151"/>
    </source>
</evidence>
<dbReference type="GO" id="GO:0016887">
    <property type="term" value="F:ATP hydrolysis activity"/>
    <property type="evidence" value="ECO:0007669"/>
    <property type="project" value="InterPro"/>
</dbReference>
<proteinExistence type="predicted"/>
<feature type="domain" description="UVR" evidence="2">
    <location>
        <begin position="61"/>
        <end position="96"/>
    </location>
</feature>
<evidence type="ECO:0000256" key="1">
    <source>
        <dbReference type="ARBA" id="ARBA00023236"/>
    </source>
</evidence>
<dbReference type="InterPro" id="IPR004807">
    <property type="entry name" value="UvrB"/>
</dbReference>
<accession>A0A7C5L8B3</accession>
<dbReference type="AlphaFoldDB" id="A0A7C5L8B3"/>
<dbReference type="Proteomes" id="UP000885792">
    <property type="component" value="Unassembled WGS sequence"/>
</dbReference>
<dbReference type="InterPro" id="IPR024759">
    <property type="entry name" value="UvrB_YAD/RRR_dom"/>
</dbReference>
<dbReference type="Pfam" id="PF12344">
    <property type="entry name" value="UvrB"/>
    <property type="match status" value="1"/>
</dbReference>
<organism evidence="3">
    <name type="scientific">Aquifex aeolicus</name>
    <dbReference type="NCBI Taxonomy" id="63363"/>
    <lineage>
        <taxon>Bacteria</taxon>
        <taxon>Pseudomonadati</taxon>
        <taxon>Aquificota</taxon>
        <taxon>Aquificia</taxon>
        <taxon>Aquificales</taxon>
        <taxon>Aquificaceae</taxon>
        <taxon>Aquifex</taxon>
    </lineage>
</organism>
<dbReference type="EMBL" id="DRNB01000274">
    <property type="protein sequence ID" value="HHJ64728.1"/>
    <property type="molecule type" value="Genomic_DNA"/>
</dbReference>
<name>A0A7C5L8B3_AQUAO</name>
<protein>
    <submittedName>
        <fullName evidence="3">Excinuclease ABC subunit B</fullName>
    </submittedName>
</protein>
<dbReference type="Pfam" id="PF02151">
    <property type="entry name" value="UVR"/>
    <property type="match status" value="1"/>
</dbReference>
<reference evidence="3" key="1">
    <citation type="journal article" date="2020" name="mSystems">
        <title>Genome- and Community-Level Interaction Insights into Carbon Utilization and Element Cycling Functions of Hydrothermarchaeota in Hydrothermal Sediment.</title>
        <authorList>
            <person name="Zhou Z."/>
            <person name="Liu Y."/>
            <person name="Xu W."/>
            <person name="Pan J."/>
            <person name="Luo Z.H."/>
            <person name="Li M."/>
        </authorList>
    </citation>
    <scope>NUCLEOTIDE SEQUENCE [LARGE SCALE GENOMIC DNA]</scope>
    <source>
        <strain evidence="3">HyVt-501</strain>
    </source>
</reference>
<dbReference type="SUPFAM" id="SSF46600">
    <property type="entry name" value="C-terminal UvrC-binding domain of UvrB"/>
    <property type="match status" value="1"/>
</dbReference>
<evidence type="ECO:0000313" key="3">
    <source>
        <dbReference type="EMBL" id="HHJ64728.1"/>
    </source>
</evidence>
<comment type="caution">
    <text evidence="3">The sequence shown here is derived from an EMBL/GenBank/DDBJ whole genome shotgun (WGS) entry which is preliminary data.</text>
</comment>
<gene>
    <name evidence="3" type="ORF">ENJ61_07460</name>
</gene>
<dbReference type="GO" id="GO:0009380">
    <property type="term" value="C:excinuclease repair complex"/>
    <property type="evidence" value="ECO:0007669"/>
    <property type="project" value="InterPro"/>
</dbReference>
<sequence>KRAIEETGRRRAKQEEYNRRHGITPRSVVKPVKELLALEELDYVKLPTELPAGIKTEEDLLKEVAKLEKEMWRAAQNWEFEKAARLRDRIRELKALLNLN</sequence>
<feature type="non-terminal residue" evidence="3">
    <location>
        <position position="1"/>
    </location>
</feature>
<keyword evidence="1" id="KW-0742">SOS response</keyword>
<dbReference type="PANTHER" id="PTHR24029:SF0">
    <property type="entry name" value="UVRABC SYSTEM PROTEIN B"/>
    <property type="match status" value="1"/>
</dbReference>
<dbReference type="PROSITE" id="PS50151">
    <property type="entry name" value="UVR"/>
    <property type="match status" value="1"/>
</dbReference>
<dbReference type="GO" id="GO:0006289">
    <property type="term" value="P:nucleotide-excision repair"/>
    <property type="evidence" value="ECO:0007669"/>
    <property type="project" value="InterPro"/>
</dbReference>
<dbReference type="InterPro" id="IPR036876">
    <property type="entry name" value="UVR_dom_sf"/>
</dbReference>
<dbReference type="InterPro" id="IPR001943">
    <property type="entry name" value="UVR_dom"/>
</dbReference>
<dbReference type="PANTHER" id="PTHR24029">
    <property type="entry name" value="UVRABC SYSTEM PROTEIN B"/>
    <property type="match status" value="1"/>
</dbReference>
<dbReference type="GO" id="GO:0009432">
    <property type="term" value="P:SOS response"/>
    <property type="evidence" value="ECO:0007669"/>
    <property type="project" value="UniProtKB-KW"/>
</dbReference>
<dbReference type="GO" id="GO:0005524">
    <property type="term" value="F:ATP binding"/>
    <property type="evidence" value="ECO:0007669"/>
    <property type="project" value="InterPro"/>
</dbReference>
<dbReference type="Gene3D" id="4.10.860.10">
    <property type="entry name" value="UVR domain"/>
    <property type="match status" value="1"/>
</dbReference>